<sequence>MSQGEAVPRPSSPSSTERATNVSSTSPTSCRTRMYVDDPGTRQPYHDPRGRAAVTEVDAKRQQLRGPKSSDTHDTIGNFDGPQRGMATSGPPPASISLACALPGEPTASSSIMARSPYGAAEGSPSRRFVYQPSSITATSQSNPSTTAATSPPGPQRMSVDHPPQQSSPPASHPYAISARQILTPKSPRASLLGRSALRPLEPPAIPASNLASSAVSRGSVTAPEYHAQSGYIAAPSAAPTQYAPPPSQGHQSIAPAPAPVRASADPVRPSTSYGYYQSGTYTEPLRTAGVKREHSGQPIYTNSPYTTTPSSLSVNRTYSAPAAFGETKHWDPTGILNPATVAKSDALKKLAIEGGQPVLALKPQDGEEILVPVDLHGGSKIQDEKRQRNAGASARFRQRKKEREKDLAEMNTRMAEHIRELESRYNELLKHCNDLAADREFYRNERNRLRELVLRTPSIKEWAERAPPSPPQRPAPPPYTLDSSAFYPPTTSSPPSPNSHPPSSQTQPAVYPQPTHPRSVSYPDTSVREPPARRRRTDSEPTLPSTSYASMAPTSALPPYLSATSTTCPTTQALHHSMPPPPPQPQAHQTPYTMSPGPSPHITPPPGPPRLPPLRFEHSQAQPPAQQSGPAPAPVPSGPRTPSATPPPVASALPAPQPHPYPQAQAHGQQSQSQPSGGYQEPYQQSSSSYQSGQGATRTSSPFRAGYTTTKAPYETGWATEPPPVRHAPPPMPPSTGSESNGR</sequence>
<feature type="region of interest" description="Disordered" evidence="1">
    <location>
        <begin position="381"/>
        <end position="407"/>
    </location>
</feature>
<keyword evidence="4" id="KW-1185">Reference proteome</keyword>
<evidence type="ECO:0000259" key="2">
    <source>
        <dbReference type="PROSITE" id="PS00036"/>
    </source>
</evidence>
<dbReference type="PROSITE" id="PS00036">
    <property type="entry name" value="BZIP_BASIC"/>
    <property type="match status" value="1"/>
</dbReference>
<feature type="compositionally biased region" description="Low complexity" evidence="1">
    <location>
        <begin position="301"/>
        <end position="313"/>
    </location>
</feature>
<feature type="compositionally biased region" description="Low complexity" evidence="1">
    <location>
        <begin position="162"/>
        <end position="174"/>
    </location>
</feature>
<evidence type="ECO:0000256" key="1">
    <source>
        <dbReference type="SAM" id="MobiDB-lite"/>
    </source>
</evidence>
<dbReference type="OMA" id="REFYRNE"/>
<feature type="region of interest" description="Disordered" evidence="1">
    <location>
        <begin position="1"/>
        <end position="221"/>
    </location>
</feature>
<dbReference type="KEGG" id="cthr:CTHT_0024280"/>
<feature type="compositionally biased region" description="Polar residues" evidence="1">
    <location>
        <begin position="12"/>
        <end position="31"/>
    </location>
</feature>
<feature type="compositionally biased region" description="Pro residues" evidence="1">
    <location>
        <begin position="492"/>
        <end position="501"/>
    </location>
</feature>
<feature type="region of interest" description="Disordered" evidence="1">
    <location>
        <begin position="464"/>
        <end position="744"/>
    </location>
</feature>
<dbReference type="CDD" id="cd14705">
    <property type="entry name" value="bZIP_Zip1"/>
    <property type="match status" value="1"/>
</dbReference>
<feature type="compositionally biased region" description="Polar residues" evidence="1">
    <location>
        <begin position="697"/>
        <end position="712"/>
    </location>
</feature>
<feature type="compositionally biased region" description="Pro residues" evidence="1">
    <location>
        <begin position="722"/>
        <end position="735"/>
    </location>
</feature>
<feature type="compositionally biased region" description="Pro residues" evidence="1">
    <location>
        <begin position="598"/>
        <end position="613"/>
    </location>
</feature>
<feature type="compositionally biased region" description="Basic and acidic residues" evidence="1">
    <location>
        <begin position="34"/>
        <end position="50"/>
    </location>
</feature>
<feature type="compositionally biased region" description="Low complexity" evidence="1">
    <location>
        <begin position="271"/>
        <end position="283"/>
    </location>
</feature>
<dbReference type="OrthoDB" id="2247093at2759"/>
<accession>G0S5C1</accession>
<evidence type="ECO:0000313" key="4">
    <source>
        <dbReference type="Proteomes" id="UP000008066"/>
    </source>
</evidence>
<dbReference type="RefSeq" id="XP_006692890.1">
    <property type="nucleotide sequence ID" value="XM_006692827.1"/>
</dbReference>
<feature type="compositionally biased region" description="Polar residues" evidence="1">
    <location>
        <begin position="563"/>
        <end position="575"/>
    </location>
</feature>
<feature type="compositionally biased region" description="Polar residues" evidence="1">
    <location>
        <begin position="210"/>
        <end position="220"/>
    </location>
</feature>
<gene>
    <name evidence="3" type="ORF">CTHT_0024280</name>
</gene>
<reference evidence="3 4" key="1">
    <citation type="journal article" date="2011" name="Cell">
        <title>Insight into structure and assembly of the nuclear pore complex by utilizing the genome of a eukaryotic thermophile.</title>
        <authorList>
            <person name="Amlacher S."/>
            <person name="Sarges P."/>
            <person name="Flemming D."/>
            <person name="van Noort V."/>
            <person name="Kunze R."/>
            <person name="Devos D.P."/>
            <person name="Arumugam M."/>
            <person name="Bork P."/>
            <person name="Hurt E."/>
        </authorList>
    </citation>
    <scope>NUCLEOTIDE SEQUENCE [LARGE SCALE GENOMIC DNA]</scope>
    <source>
        <strain evidence="4">DSM 1495 / CBS 144.50 / IMI 039719</strain>
    </source>
</reference>
<protein>
    <submittedName>
        <fullName evidence="3">Putative sequence-specific DNA binding protein</fullName>
    </submittedName>
</protein>
<evidence type="ECO:0000313" key="3">
    <source>
        <dbReference type="EMBL" id="EGS20594.1"/>
    </source>
</evidence>
<feature type="compositionally biased region" description="Low complexity" evidence="1">
    <location>
        <begin position="137"/>
        <end position="151"/>
    </location>
</feature>
<feature type="region of interest" description="Disordered" evidence="1">
    <location>
        <begin position="237"/>
        <end position="313"/>
    </location>
</feature>
<proteinExistence type="predicted"/>
<feature type="compositionally biased region" description="Polar residues" evidence="1">
    <location>
        <begin position="541"/>
        <end position="554"/>
    </location>
</feature>
<dbReference type="EMBL" id="GL988041">
    <property type="protein sequence ID" value="EGS20594.1"/>
    <property type="molecule type" value="Genomic_DNA"/>
</dbReference>
<feature type="compositionally biased region" description="Pro residues" evidence="1">
    <location>
        <begin position="632"/>
        <end position="662"/>
    </location>
</feature>
<dbReference type="eggNOG" id="ENOG502S3WG">
    <property type="taxonomic scope" value="Eukaryota"/>
</dbReference>
<dbReference type="HOGENOM" id="CLU_418964_0_0_1"/>
<dbReference type="STRING" id="759272.G0S5C1"/>
<dbReference type="InterPro" id="IPR004827">
    <property type="entry name" value="bZIP"/>
</dbReference>
<feature type="compositionally biased region" description="Pro residues" evidence="1">
    <location>
        <begin position="468"/>
        <end position="480"/>
    </location>
</feature>
<organism evidence="4">
    <name type="scientific">Chaetomium thermophilum (strain DSM 1495 / CBS 144.50 / IMI 039719)</name>
    <name type="common">Thermochaetoides thermophila</name>
    <dbReference type="NCBI Taxonomy" id="759272"/>
    <lineage>
        <taxon>Eukaryota</taxon>
        <taxon>Fungi</taxon>
        <taxon>Dikarya</taxon>
        <taxon>Ascomycota</taxon>
        <taxon>Pezizomycotina</taxon>
        <taxon>Sordariomycetes</taxon>
        <taxon>Sordariomycetidae</taxon>
        <taxon>Sordariales</taxon>
        <taxon>Chaetomiaceae</taxon>
        <taxon>Thermochaetoides</taxon>
    </lineage>
</organism>
<name>G0S5C1_CHATD</name>
<dbReference type="AlphaFoldDB" id="G0S5C1"/>
<feature type="compositionally biased region" description="Low complexity" evidence="1">
    <location>
        <begin position="620"/>
        <end position="631"/>
    </location>
</feature>
<dbReference type="Proteomes" id="UP000008066">
    <property type="component" value="Unassembled WGS sequence"/>
</dbReference>
<feature type="domain" description="BZIP" evidence="2">
    <location>
        <begin position="386"/>
        <end position="400"/>
    </location>
</feature>
<dbReference type="GO" id="GO:0003700">
    <property type="term" value="F:DNA-binding transcription factor activity"/>
    <property type="evidence" value="ECO:0007669"/>
    <property type="project" value="InterPro"/>
</dbReference>
<feature type="compositionally biased region" description="Low complexity" evidence="1">
    <location>
        <begin position="663"/>
        <end position="696"/>
    </location>
</feature>
<dbReference type="GeneID" id="18256466"/>